<evidence type="ECO:0000259" key="1">
    <source>
        <dbReference type="Pfam" id="PF01706"/>
    </source>
</evidence>
<evidence type="ECO:0000313" key="2">
    <source>
        <dbReference type="EMBL" id="SDM05912.1"/>
    </source>
</evidence>
<organism evidence="2 3">
    <name type="scientific">Dendrosporobacter quercicolus</name>
    <dbReference type="NCBI Taxonomy" id="146817"/>
    <lineage>
        <taxon>Bacteria</taxon>
        <taxon>Bacillati</taxon>
        <taxon>Bacillota</taxon>
        <taxon>Negativicutes</taxon>
        <taxon>Selenomonadales</taxon>
        <taxon>Sporomusaceae</taxon>
        <taxon>Dendrosporobacter</taxon>
    </lineage>
</organism>
<accession>A0A1G9Q4E6</accession>
<feature type="domain" description="Flagellar motor switch protein FliG C-terminal" evidence="1">
    <location>
        <begin position="94"/>
        <end position="174"/>
    </location>
</feature>
<dbReference type="EMBL" id="FNHB01000002">
    <property type="protein sequence ID" value="SDM05912.1"/>
    <property type="molecule type" value="Genomic_DNA"/>
</dbReference>
<dbReference type="Proteomes" id="UP000214880">
    <property type="component" value="Unassembled WGS sequence"/>
</dbReference>
<protein>
    <submittedName>
        <fullName evidence="2">FliG C-terminal domain-containing protein</fullName>
    </submittedName>
</protein>
<sequence>MSEQSAFAAVLLLMPDHEAAQALLLLTRAEQLTLLQEIKTISNSFLPSEVAAAGLPSLQPLQQFESKAGGIMMSVAQLAGVRYASDLLNAWTGDDPVLLQSLRKHIFFFEEIVCLPDRTVQRALQEIKLSPLLLLDADDRIVQKLLTNVSRRVAKQVTDELHQYGQREAAAAEAQLAKGRFARLIATLLKTEEPAGSEFCLPEIPAPVGGTEAR</sequence>
<dbReference type="STRING" id="146817.SAMN04488502_10240"/>
<gene>
    <name evidence="2" type="ORF">SAMN04488502_10240</name>
</gene>
<dbReference type="SUPFAM" id="SSF48029">
    <property type="entry name" value="FliG"/>
    <property type="match status" value="1"/>
</dbReference>
<dbReference type="InterPro" id="IPR023087">
    <property type="entry name" value="Flg_Motor_Flig_C"/>
</dbReference>
<proteinExistence type="predicted"/>
<dbReference type="Pfam" id="PF01706">
    <property type="entry name" value="FliG_C"/>
    <property type="match status" value="1"/>
</dbReference>
<dbReference type="OrthoDB" id="9780302at2"/>
<dbReference type="Gene3D" id="1.10.220.30">
    <property type="match status" value="1"/>
</dbReference>
<dbReference type="AlphaFoldDB" id="A0A1G9Q4E6"/>
<evidence type="ECO:0000313" key="3">
    <source>
        <dbReference type="Proteomes" id="UP000214880"/>
    </source>
</evidence>
<name>A0A1G9Q4E6_9FIRM</name>
<dbReference type="InterPro" id="IPR011002">
    <property type="entry name" value="FliG_a-hlx"/>
</dbReference>
<keyword evidence="3" id="KW-1185">Reference proteome</keyword>
<reference evidence="2 3" key="1">
    <citation type="submission" date="2016-10" db="EMBL/GenBank/DDBJ databases">
        <authorList>
            <person name="de Groot N.N."/>
        </authorList>
    </citation>
    <scope>NUCLEOTIDE SEQUENCE [LARGE SCALE GENOMIC DNA]</scope>
    <source>
        <strain evidence="2 3">DSM 1736</strain>
    </source>
</reference>
<dbReference type="RefSeq" id="WP_092070075.1">
    <property type="nucleotide sequence ID" value="NZ_FNHB01000002.1"/>
</dbReference>